<dbReference type="AlphaFoldDB" id="A0A3M6U0Y9"/>
<keyword evidence="2" id="KW-0689">Ribosomal protein</keyword>
<reference evidence="4 5" key="1">
    <citation type="journal article" date="2018" name="Sci. Rep.">
        <title>Comparative analysis of the Pocillopora damicornis genome highlights role of immune system in coral evolution.</title>
        <authorList>
            <person name="Cunning R."/>
            <person name="Bay R.A."/>
            <person name="Gillette P."/>
            <person name="Baker A.C."/>
            <person name="Traylor-Knowles N."/>
        </authorList>
    </citation>
    <scope>NUCLEOTIDE SEQUENCE [LARGE SCALE GENOMIC DNA]</scope>
    <source>
        <strain evidence="4">RSMAS</strain>
        <tissue evidence="4">Whole animal</tissue>
    </source>
</reference>
<dbReference type="GO" id="GO:0005840">
    <property type="term" value="C:ribosome"/>
    <property type="evidence" value="ECO:0007669"/>
    <property type="project" value="UniProtKB-KW"/>
</dbReference>
<dbReference type="GO" id="GO:1990904">
    <property type="term" value="C:ribonucleoprotein complex"/>
    <property type="evidence" value="ECO:0007669"/>
    <property type="project" value="UniProtKB-KW"/>
</dbReference>
<dbReference type="STRING" id="46731.A0A3M6U0Y9"/>
<gene>
    <name evidence="4" type="ORF">pdam_00016207</name>
</gene>
<evidence type="ECO:0000256" key="2">
    <source>
        <dbReference type="ARBA" id="ARBA00022980"/>
    </source>
</evidence>
<organism evidence="4 5">
    <name type="scientific">Pocillopora damicornis</name>
    <name type="common">Cauliflower coral</name>
    <name type="synonym">Millepora damicornis</name>
    <dbReference type="NCBI Taxonomy" id="46731"/>
    <lineage>
        <taxon>Eukaryota</taxon>
        <taxon>Metazoa</taxon>
        <taxon>Cnidaria</taxon>
        <taxon>Anthozoa</taxon>
        <taxon>Hexacorallia</taxon>
        <taxon>Scleractinia</taxon>
        <taxon>Astrocoeniina</taxon>
        <taxon>Pocilloporidae</taxon>
        <taxon>Pocillopora</taxon>
    </lineage>
</organism>
<evidence type="ECO:0000256" key="3">
    <source>
        <dbReference type="ARBA" id="ARBA00023274"/>
    </source>
</evidence>
<comment type="caution">
    <text evidence="4">The sequence shown here is derived from an EMBL/GenBank/DDBJ whole genome shotgun (WGS) entry which is preliminary data.</text>
</comment>
<dbReference type="OrthoDB" id="1703270at2759"/>
<sequence>MAAKCVFRPSIASFRLCGSGALRCLERIHSCQRSLTQESNYFHSSDHTFHSPFVQSKNKKSMEERQSTSTYQDVEFECRIISVVHNTAHKDFNQEGVMVKGTIVEVDPSPFKTWYITHYQKEDSSQEANSSLEHLMPYPNKGKLYAKITSRPGQIGFCNGYILEGDELETLFSTREDLRPSSDKSAQGR</sequence>
<keyword evidence="5" id="KW-1185">Reference proteome</keyword>
<dbReference type="InterPro" id="IPR022309">
    <property type="entry name" value="Ribosomal_Se8/biogenesis_NSA2"/>
</dbReference>
<evidence type="ECO:0000313" key="4">
    <source>
        <dbReference type="EMBL" id="RMX47148.1"/>
    </source>
</evidence>
<comment type="similarity">
    <text evidence="1">Belongs to the eukaryotic ribosomal protein eS8 family.</text>
</comment>
<accession>A0A3M6U0Y9</accession>
<evidence type="ECO:0000313" key="5">
    <source>
        <dbReference type="Proteomes" id="UP000275408"/>
    </source>
</evidence>
<dbReference type="Proteomes" id="UP000275408">
    <property type="component" value="Unassembled WGS sequence"/>
</dbReference>
<dbReference type="Pfam" id="PF01201">
    <property type="entry name" value="Ribosomal_S8e"/>
    <property type="match status" value="1"/>
</dbReference>
<dbReference type="GO" id="GO:0003735">
    <property type="term" value="F:structural constituent of ribosome"/>
    <property type="evidence" value="ECO:0007669"/>
    <property type="project" value="InterPro"/>
</dbReference>
<dbReference type="EMBL" id="RCHS01002482">
    <property type="protein sequence ID" value="RMX47148.1"/>
    <property type="molecule type" value="Genomic_DNA"/>
</dbReference>
<keyword evidence="3" id="KW-0687">Ribonucleoprotein</keyword>
<dbReference type="GO" id="GO:0006412">
    <property type="term" value="P:translation"/>
    <property type="evidence" value="ECO:0007669"/>
    <property type="project" value="InterPro"/>
</dbReference>
<protein>
    <submittedName>
        <fullName evidence="4">Uncharacterized protein</fullName>
    </submittedName>
</protein>
<proteinExistence type="inferred from homology"/>
<evidence type="ECO:0000256" key="1">
    <source>
        <dbReference type="ARBA" id="ARBA00005257"/>
    </source>
</evidence>
<dbReference type="PANTHER" id="PTHR10394">
    <property type="entry name" value="40S RIBOSOMAL PROTEIN S8"/>
    <property type="match status" value="1"/>
</dbReference>
<dbReference type="InterPro" id="IPR001047">
    <property type="entry name" value="Ribosomal_eS8"/>
</dbReference>
<name>A0A3M6U0Y9_POCDA</name>
<dbReference type="Gene3D" id="3.10.290.70">
    <property type="match status" value="1"/>
</dbReference>